<dbReference type="InterPro" id="IPR055355">
    <property type="entry name" value="ZP-C"/>
</dbReference>
<evidence type="ECO:0000256" key="2">
    <source>
        <dbReference type="ARBA" id="ARBA00006735"/>
    </source>
</evidence>
<evidence type="ECO:0000256" key="11">
    <source>
        <dbReference type="ARBA" id="ARBA00023136"/>
    </source>
</evidence>
<dbReference type="Proteomes" id="UP000265200">
    <property type="component" value="Chromosome 2"/>
</dbReference>
<evidence type="ECO:0000256" key="15">
    <source>
        <dbReference type="SAM" id="MobiDB-lite"/>
    </source>
</evidence>
<protein>
    <recommendedName>
        <fullName evidence="3 14">Zona pellucida sperm-binding protein 3</fullName>
    </recommendedName>
</protein>
<keyword evidence="8 14" id="KW-0812">Transmembrane</keyword>
<evidence type="ECO:0000256" key="8">
    <source>
        <dbReference type="ARBA" id="ARBA00022692"/>
    </source>
</evidence>
<evidence type="ECO:0000256" key="14">
    <source>
        <dbReference type="RuleBase" id="RU367066"/>
    </source>
</evidence>
<comment type="subcellular location">
    <subcellularLocation>
        <location evidence="1">Secreted</location>
        <location evidence="1">Extracellular space</location>
        <location evidence="1">Extracellular matrix</location>
    </subcellularLocation>
    <subcellularLocation>
        <location evidence="14">Zona pellucida</location>
    </subcellularLocation>
    <subcellularLocation>
        <location evidence="14">Cell membrane</location>
        <topology evidence="14">Single-pass type I membrane protein</topology>
    </subcellularLocation>
</comment>
<dbReference type="InterPro" id="IPR042235">
    <property type="entry name" value="ZP-C_dom"/>
</dbReference>
<evidence type="ECO:0000313" key="18">
    <source>
        <dbReference type="Proteomes" id="UP000265200"/>
    </source>
</evidence>
<keyword evidence="10 14" id="KW-1133">Transmembrane helix</keyword>
<feature type="region of interest" description="Disordered" evidence="15">
    <location>
        <begin position="82"/>
        <end position="124"/>
    </location>
</feature>
<dbReference type="Ensembl" id="ENSORLT00015020988.1">
    <property type="protein sequence ID" value="ENSORLP00015030654.1"/>
    <property type="gene ID" value="ENSORLG00015000416.1"/>
</dbReference>
<dbReference type="SMART" id="SM00241">
    <property type="entry name" value="ZP"/>
    <property type="match status" value="1"/>
</dbReference>
<dbReference type="GO" id="GO:0007339">
    <property type="term" value="P:binding of sperm to zona pellucida"/>
    <property type="evidence" value="ECO:0007669"/>
    <property type="project" value="UniProtKB-UniRule"/>
</dbReference>
<dbReference type="FunFam" id="2.60.40.4100:FF:000002">
    <property type="entry name" value="Zona pellucida sperm-binding protein 3"/>
    <property type="match status" value="1"/>
</dbReference>
<evidence type="ECO:0000256" key="13">
    <source>
        <dbReference type="ARBA" id="ARBA00023180"/>
    </source>
</evidence>
<evidence type="ECO:0000256" key="9">
    <source>
        <dbReference type="ARBA" id="ARBA00022729"/>
    </source>
</evidence>
<comment type="domain">
    <text evidence="14">The ZP domain is involved in the polymerization of the ZP proteins to form the zona pellucida.</text>
</comment>
<comment type="similarity">
    <text evidence="2 14">Belongs to the ZP domain family. ZPC subfamily.</text>
</comment>
<organism evidence="17 18">
    <name type="scientific">Oryzias latipes</name>
    <name type="common">Japanese rice fish</name>
    <name type="synonym">Japanese killifish</name>
    <dbReference type="NCBI Taxonomy" id="8090"/>
    <lineage>
        <taxon>Eukaryota</taxon>
        <taxon>Metazoa</taxon>
        <taxon>Chordata</taxon>
        <taxon>Craniata</taxon>
        <taxon>Vertebrata</taxon>
        <taxon>Euteleostomi</taxon>
        <taxon>Actinopterygii</taxon>
        <taxon>Neopterygii</taxon>
        <taxon>Teleostei</taxon>
        <taxon>Neoteleostei</taxon>
        <taxon>Acanthomorphata</taxon>
        <taxon>Ovalentaria</taxon>
        <taxon>Atherinomorphae</taxon>
        <taxon>Beloniformes</taxon>
        <taxon>Adrianichthyidae</taxon>
        <taxon>Oryziinae</taxon>
        <taxon>Oryzias</taxon>
    </lineage>
</organism>
<evidence type="ECO:0000256" key="6">
    <source>
        <dbReference type="ARBA" id="ARBA00022530"/>
    </source>
</evidence>
<feature type="signal peptide" evidence="14">
    <location>
        <begin position="1"/>
        <end position="23"/>
    </location>
</feature>
<evidence type="ECO:0000256" key="3">
    <source>
        <dbReference type="ARBA" id="ARBA00017980"/>
    </source>
</evidence>
<evidence type="ECO:0000256" key="4">
    <source>
        <dbReference type="ARBA" id="ARBA00022475"/>
    </source>
</evidence>
<keyword evidence="7 14" id="KW-0165">Cleavage on pair of basic residues</keyword>
<dbReference type="AlphaFoldDB" id="A0A3P9JEH0"/>
<sequence length="553" mass="60821">MGFRVAVLFGFVLLLSAGSFCSAAQNRPVVGTNQTQEQVAAISQQAAAEQQANRSDQRRPAHSPYTIRLRIHQLKNPAVDTKQDLKQAQENPPGVQPRGFSLQQAKQEKAAAPARSLEPNLLPGKEPMMLVSSERRAPVPAESVSVRCGEDKVIVAVQQNFLGNGKLIHPGDLTLGGCAAVDAVDRILLFQAELQGCGSTVKTTEENIVYAFPLKYLPTPIGTTPILRTNAAEVTVECHYQRKHVVSSGALKPTWETQAVQLGAEQRLQFSLRLMTEDWQWQRPSNVYFLNDVMHVEASVLQGHHVPLRVFVDSCVATMSPHPGAKPQYAFINNHGCLTDAKQTGEQSYFMQRLQENKLHFQLKTFRFNNEDDNSFYITCHLKATKLDAPIDWQHKACSFLPEAKRWVASGGDNKVCSCCDSSCSEPRRVRRSPAAEAGKKMRRGSQWWLRGSLNICIQPEMLVSVELQVEGTVVLGPILVMKEVHEELPAGPELPTEPVPELQTQVEEPDAASFLPAALLCGAGATLAGMVVFLSSVVCSRPRKPTVFSVSS</sequence>
<dbReference type="Pfam" id="PF23344">
    <property type="entry name" value="ZP-N"/>
    <property type="match status" value="1"/>
</dbReference>
<proteinExistence type="inferred from homology"/>
<dbReference type="InterPro" id="IPR055356">
    <property type="entry name" value="ZP-N"/>
</dbReference>
<evidence type="ECO:0000256" key="10">
    <source>
        <dbReference type="ARBA" id="ARBA00022989"/>
    </source>
</evidence>
<keyword evidence="5 14" id="KW-0964">Secreted</keyword>
<keyword evidence="6 14" id="KW-0272">Extracellular matrix</keyword>
<dbReference type="PRINTS" id="PR00023">
    <property type="entry name" value="ZPELLUCIDA"/>
</dbReference>
<dbReference type="GO" id="GO:0035803">
    <property type="term" value="P:egg coat formation"/>
    <property type="evidence" value="ECO:0007669"/>
    <property type="project" value="UniProtKB-UniRule"/>
</dbReference>
<keyword evidence="9 14" id="KW-0732">Signal</keyword>
<reference evidence="17 18" key="2">
    <citation type="submission" date="2017-04" db="EMBL/GenBank/DDBJ databases">
        <title>CpG methylation of centromeres and impact of large insertions on vertebrate speciation.</title>
        <authorList>
            <person name="Ichikawa K."/>
            <person name="Yoshimura J."/>
            <person name="Morishita S."/>
        </authorList>
    </citation>
    <scope>NUCLEOTIDE SEQUENCE</scope>
    <source>
        <strain evidence="17 18">HSOK</strain>
    </source>
</reference>
<comment type="PTM">
    <text evidence="14">Proteolytically cleaved before the transmembrane segment to yield the secreted ectodomain incorporated in the zona pellucida.</text>
</comment>
<evidence type="ECO:0000313" key="17">
    <source>
        <dbReference type="Ensembl" id="ENSORLP00015030654.1"/>
    </source>
</evidence>
<evidence type="ECO:0000256" key="7">
    <source>
        <dbReference type="ARBA" id="ARBA00022685"/>
    </source>
</evidence>
<keyword evidence="11 14" id="KW-0472">Membrane</keyword>
<keyword evidence="4 14" id="KW-1003">Cell membrane</keyword>
<dbReference type="GO" id="GO:2000344">
    <property type="term" value="P:positive regulation of acrosome reaction"/>
    <property type="evidence" value="ECO:0007669"/>
    <property type="project" value="UniProtKB-UniRule"/>
</dbReference>
<feature type="chain" id="PRO_5025710364" description="Zona pellucida sperm-binding protein 3" evidence="14">
    <location>
        <begin position="24"/>
        <end position="553"/>
    </location>
</feature>
<evidence type="ECO:0000256" key="5">
    <source>
        <dbReference type="ARBA" id="ARBA00022525"/>
    </source>
</evidence>
<comment type="function">
    <text evidence="14">Component of the zona pellucida, an extracellular matrix surrounding oocytes which mediates sperm binding, induction of the acrosome reaction and prevents post-fertilization polyspermy. The zona pellucida is composed of 3 to 4 glycoproteins, ZP1, ZP2, ZP3, and ZP4. ZP3 is essential for sperm binding and zona matrix formation.</text>
</comment>
<reference evidence="17" key="3">
    <citation type="submission" date="2025-08" db="UniProtKB">
        <authorList>
            <consortium name="Ensembl"/>
        </authorList>
    </citation>
    <scope>IDENTIFICATION</scope>
    <source>
        <strain evidence="17">HSOK</strain>
    </source>
</reference>
<dbReference type="PANTHER" id="PTHR11576:SF2">
    <property type="entry name" value="ZONA PELLUCIDA SPERM-BINDING PROTEIN 3"/>
    <property type="match status" value="1"/>
</dbReference>
<feature type="transmembrane region" description="Helical" evidence="14">
    <location>
        <begin position="515"/>
        <end position="535"/>
    </location>
</feature>
<evidence type="ECO:0000256" key="1">
    <source>
        <dbReference type="ARBA" id="ARBA00004498"/>
    </source>
</evidence>
<keyword evidence="12 14" id="KW-1015">Disulfide bond</keyword>
<dbReference type="Gene3D" id="2.60.40.4100">
    <property type="entry name" value="Zona pellucida, ZP-C domain"/>
    <property type="match status" value="1"/>
</dbReference>
<keyword evidence="13" id="KW-0325">Glycoprotein</keyword>
<dbReference type="InterPro" id="IPR001507">
    <property type="entry name" value="ZP_dom"/>
</dbReference>
<dbReference type="PROSITE" id="PS51034">
    <property type="entry name" value="ZP_2"/>
    <property type="match status" value="1"/>
</dbReference>
<dbReference type="PANTHER" id="PTHR11576">
    <property type="entry name" value="ZONA PELLUCIDA SPERM-BINDING PROTEIN 3"/>
    <property type="match status" value="1"/>
</dbReference>
<dbReference type="Gene3D" id="2.60.40.3210">
    <property type="entry name" value="Zona pellucida, ZP-N domain"/>
    <property type="match status" value="1"/>
</dbReference>
<dbReference type="InterPro" id="IPR048290">
    <property type="entry name" value="ZP_chr"/>
</dbReference>
<reference key="1">
    <citation type="journal article" date="2007" name="Nature">
        <title>The medaka draft genome and insights into vertebrate genome evolution.</title>
        <authorList>
            <person name="Kasahara M."/>
            <person name="Naruse K."/>
            <person name="Sasaki S."/>
            <person name="Nakatani Y."/>
            <person name="Qu W."/>
            <person name="Ahsan B."/>
            <person name="Yamada T."/>
            <person name="Nagayasu Y."/>
            <person name="Doi K."/>
            <person name="Kasai Y."/>
            <person name="Jindo T."/>
            <person name="Kobayashi D."/>
            <person name="Shimada A."/>
            <person name="Toyoda A."/>
            <person name="Kuroki Y."/>
            <person name="Fujiyama A."/>
            <person name="Sasaki T."/>
            <person name="Shimizu A."/>
            <person name="Asakawa S."/>
            <person name="Shimizu N."/>
            <person name="Hashimoto S."/>
            <person name="Yang J."/>
            <person name="Lee Y."/>
            <person name="Matsushima K."/>
            <person name="Sugano S."/>
            <person name="Sakaizumi M."/>
            <person name="Narita T."/>
            <person name="Ohishi K."/>
            <person name="Haga S."/>
            <person name="Ohta F."/>
            <person name="Nomoto H."/>
            <person name="Nogata K."/>
            <person name="Morishita T."/>
            <person name="Endo T."/>
            <person name="Shin-I T."/>
            <person name="Takeda H."/>
            <person name="Morishita S."/>
            <person name="Kohara Y."/>
        </authorList>
    </citation>
    <scope>NUCLEOTIDE SEQUENCE [LARGE SCALE GENOMIC DNA]</scope>
    <source>
        <strain>Hd-rR</strain>
    </source>
</reference>
<name>A0A3P9JEH0_ORYLA</name>
<evidence type="ECO:0000259" key="16">
    <source>
        <dbReference type="PROSITE" id="PS51034"/>
    </source>
</evidence>
<dbReference type="FunFam" id="2.60.40.3210:FF:000001">
    <property type="entry name" value="Zona pellucida sperm-binding protein 3"/>
    <property type="match status" value="1"/>
</dbReference>
<dbReference type="GO" id="GO:0035805">
    <property type="term" value="C:egg coat"/>
    <property type="evidence" value="ECO:0007669"/>
    <property type="project" value="UniProtKB-SubCell"/>
</dbReference>
<dbReference type="GO" id="GO:0005886">
    <property type="term" value="C:plasma membrane"/>
    <property type="evidence" value="ECO:0007669"/>
    <property type="project" value="UniProtKB-SubCell"/>
</dbReference>
<dbReference type="Pfam" id="PF00100">
    <property type="entry name" value="Zona_pellucida"/>
    <property type="match status" value="1"/>
</dbReference>
<feature type="domain" description="ZP" evidence="16">
    <location>
        <begin position="147"/>
        <end position="405"/>
    </location>
</feature>
<reference evidence="17" key="4">
    <citation type="submission" date="2025-09" db="UniProtKB">
        <authorList>
            <consortium name="Ensembl"/>
        </authorList>
    </citation>
    <scope>IDENTIFICATION</scope>
    <source>
        <strain evidence="17">HSOK</strain>
    </source>
</reference>
<evidence type="ECO:0000256" key="12">
    <source>
        <dbReference type="ARBA" id="ARBA00023157"/>
    </source>
</evidence>
<accession>A0A3P9JEH0</accession>
<dbReference type="GO" id="GO:0035804">
    <property type="term" value="F:structural constituent of egg coat"/>
    <property type="evidence" value="ECO:0007669"/>
    <property type="project" value="UniProtKB-UniRule"/>
</dbReference>